<feature type="region of interest" description="Disordered" evidence="1">
    <location>
        <begin position="548"/>
        <end position="578"/>
    </location>
</feature>
<dbReference type="Proteomes" id="UP000001357">
    <property type="component" value="Unassembled WGS sequence"/>
</dbReference>
<dbReference type="PANTHER" id="PTHR19303">
    <property type="entry name" value="TRANSPOSON"/>
    <property type="match status" value="1"/>
</dbReference>
<dbReference type="InParanoid" id="A9VD48"/>
<name>A9VD48_MONBE</name>
<organism evidence="3 4">
    <name type="scientific">Monosiga brevicollis</name>
    <name type="common">Choanoflagellate</name>
    <dbReference type="NCBI Taxonomy" id="81824"/>
    <lineage>
        <taxon>Eukaryota</taxon>
        <taxon>Choanoflagellata</taxon>
        <taxon>Craspedida</taxon>
        <taxon>Salpingoecidae</taxon>
        <taxon>Monosiga</taxon>
    </lineage>
</organism>
<dbReference type="Pfam" id="PF03184">
    <property type="entry name" value="DDE_1"/>
    <property type="match status" value="1"/>
</dbReference>
<dbReference type="GO" id="GO:0003677">
    <property type="term" value="F:DNA binding"/>
    <property type="evidence" value="ECO:0000318"/>
    <property type="project" value="GO_Central"/>
</dbReference>
<feature type="domain" description="SAP" evidence="2">
    <location>
        <begin position="607"/>
        <end position="641"/>
    </location>
</feature>
<reference evidence="3 4" key="1">
    <citation type="journal article" date="2008" name="Nature">
        <title>The genome of the choanoflagellate Monosiga brevicollis and the origin of metazoans.</title>
        <authorList>
            <consortium name="JGI Sequencing"/>
            <person name="King N."/>
            <person name="Westbrook M.J."/>
            <person name="Young S.L."/>
            <person name="Kuo A."/>
            <person name="Abedin M."/>
            <person name="Chapman J."/>
            <person name="Fairclough S."/>
            <person name="Hellsten U."/>
            <person name="Isogai Y."/>
            <person name="Letunic I."/>
            <person name="Marr M."/>
            <person name="Pincus D."/>
            <person name="Putnam N."/>
            <person name="Rokas A."/>
            <person name="Wright K.J."/>
            <person name="Zuzow R."/>
            <person name="Dirks W."/>
            <person name="Good M."/>
            <person name="Goodstein D."/>
            <person name="Lemons D."/>
            <person name="Li W."/>
            <person name="Lyons J.B."/>
            <person name="Morris A."/>
            <person name="Nichols S."/>
            <person name="Richter D.J."/>
            <person name="Salamov A."/>
            <person name="Bork P."/>
            <person name="Lim W.A."/>
            <person name="Manning G."/>
            <person name="Miller W.T."/>
            <person name="McGinnis W."/>
            <person name="Shapiro H."/>
            <person name="Tjian R."/>
            <person name="Grigoriev I.V."/>
            <person name="Rokhsar D."/>
        </authorList>
    </citation>
    <scope>NUCLEOTIDE SEQUENCE [LARGE SCALE GENOMIC DNA]</scope>
    <source>
        <strain evidence="4">MX1 / ATCC 50154</strain>
    </source>
</reference>
<sequence>MTSIEVQQYLEVDGLRQLTRQQLGSLVNPPTSASARKGRPNRSDGLLKLYGITRADLVAAQRRRQRGIQPHDGRRILLAHERVALTNWLETCSEKRACKSRGMIVEVVCELLEIRRSAREDALNTNSELLDRIPTLSSAELALLARHQEAESSDNPMSQARLSNDWFRGLESDSNIYLTTAVTQNPARVTAATAEACTRHFSSLDELLADLDFVHRSGRHAGMIKTNCLGRILSVDEMPGLRAGFTRNVKVYSSADRTVDQGCLPGRTYNETITLVLSIAMDGTVLPPMVIHANRGLGGDEVGPAQLPESITGNPDYSHFFCCSTKSGWINRHLFVAFCRRIRSFLGHTEPIILLSDGHSTRMSLAVTNYLRSINIFLFLIPPNTSHCLSPNDQWHQHINRTRISYTLRHSRQLVGEAATLDEELCALYFAIHFQSSQVKRVQAAFRHAGITRLERAVRHMKNQPSHVEPEDTAVTPPQSPASTPSGSSTPRSNTTPQPLVRVWDANWSLDEGRAHFDRLAASFSRLEERHQDMIRSTPRQRRLLDRITPQERSRRRRAPIFGPMSSGPSAADLEGRERRRVHLHASRERRAARVANEADLRAALNVQRITIANLKSFCRSHCLGTTGSRAELIARTRTQLEPTAPNHSLIARQASWGGIRAFGTPFGAD</sequence>
<feature type="compositionally biased region" description="Low complexity" evidence="1">
    <location>
        <begin position="473"/>
        <end position="497"/>
    </location>
</feature>
<dbReference type="InterPro" id="IPR003034">
    <property type="entry name" value="SAP_dom"/>
</dbReference>
<evidence type="ECO:0000256" key="1">
    <source>
        <dbReference type="SAM" id="MobiDB-lite"/>
    </source>
</evidence>
<dbReference type="EMBL" id="CH991585">
    <property type="protein sequence ID" value="EDQ84528.1"/>
    <property type="molecule type" value="Genomic_DNA"/>
</dbReference>
<proteinExistence type="predicted"/>
<dbReference type="InterPro" id="IPR050863">
    <property type="entry name" value="CenT-Element_Derived"/>
</dbReference>
<dbReference type="RefSeq" id="XP_001750644.1">
    <property type="nucleotide sequence ID" value="XM_001750592.1"/>
</dbReference>
<keyword evidence="4" id="KW-1185">Reference proteome</keyword>
<accession>A9VD48</accession>
<dbReference type="GO" id="GO:0005634">
    <property type="term" value="C:nucleus"/>
    <property type="evidence" value="ECO:0000318"/>
    <property type="project" value="GO_Central"/>
</dbReference>
<gene>
    <name evidence="3" type="ORF">MONBRDRAFT_12725</name>
</gene>
<evidence type="ECO:0000313" key="4">
    <source>
        <dbReference type="Proteomes" id="UP000001357"/>
    </source>
</evidence>
<dbReference type="GeneID" id="5895906"/>
<evidence type="ECO:0000259" key="2">
    <source>
        <dbReference type="PROSITE" id="PS50800"/>
    </source>
</evidence>
<dbReference type="AlphaFoldDB" id="A9VD48"/>
<evidence type="ECO:0000313" key="3">
    <source>
        <dbReference type="EMBL" id="EDQ84528.1"/>
    </source>
</evidence>
<dbReference type="PANTHER" id="PTHR19303:SF73">
    <property type="entry name" value="PROTEIN PDC2"/>
    <property type="match status" value="1"/>
</dbReference>
<dbReference type="PROSITE" id="PS50800">
    <property type="entry name" value="SAP"/>
    <property type="match status" value="1"/>
</dbReference>
<protein>
    <recommendedName>
        <fullName evidence="2">SAP domain-containing protein</fullName>
    </recommendedName>
</protein>
<feature type="region of interest" description="Disordered" evidence="1">
    <location>
        <begin position="460"/>
        <end position="498"/>
    </location>
</feature>
<dbReference type="InterPro" id="IPR004875">
    <property type="entry name" value="DDE_SF_endonuclease_dom"/>
</dbReference>
<dbReference type="KEGG" id="mbr:MONBRDRAFT_12725"/>